<keyword evidence="2" id="KW-1185">Reference proteome</keyword>
<dbReference type="Pfam" id="PF12732">
    <property type="entry name" value="YtxH"/>
    <property type="match status" value="1"/>
</dbReference>
<dbReference type="Gene3D" id="1.20.120.20">
    <property type="entry name" value="Apolipoprotein"/>
    <property type="match status" value="1"/>
</dbReference>
<organism evidence="1 2">
    <name type="scientific">Carnobacterium iners</name>
    <dbReference type="NCBI Taxonomy" id="1073423"/>
    <lineage>
        <taxon>Bacteria</taxon>
        <taxon>Bacillati</taxon>
        <taxon>Bacillota</taxon>
        <taxon>Bacilli</taxon>
        <taxon>Lactobacillales</taxon>
        <taxon>Carnobacteriaceae</taxon>
        <taxon>Carnobacterium</taxon>
    </lineage>
</organism>
<gene>
    <name evidence="1" type="ORF">SAMN04488700_0650</name>
</gene>
<dbReference type="RefSeq" id="WP_085558925.1">
    <property type="nucleotide sequence ID" value="NZ_FOAH01000010.1"/>
</dbReference>
<protein>
    <submittedName>
        <fullName evidence="1">Gas vesicle protein</fullName>
    </submittedName>
</protein>
<accession>A0A1X7MS15</accession>
<evidence type="ECO:0000313" key="2">
    <source>
        <dbReference type="Proteomes" id="UP000193435"/>
    </source>
</evidence>
<dbReference type="InterPro" id="IPR052928">
    <property type="entry name" value="Desiccation-related_membrane"/>
</dbReference>
<dbReference type="STRING" id="1073423.SAMN04488700_0650"/>
<evidence type="ECO:0000313" key="1">
    <source>
        <dbReference type="EMBL" id="SMH27414.1"/>
    </source>
</evidence>
<reference evidence="1 2" key="1">
    <citation type="submission" date="2017-04" db="EMBL/GenBank/DDBJ databases">
        <authorList>
            <person name="Afonso C.L."/>
            <person name="Miller P.J."/>
            <person name="Scott M.A."/>
            <person name="Spackman E."/>
            <person name="Goraichik I."/>
            <person name="Dimitrov K.M."/>
            <person name="Suarez D.L."/>
            <person name="Swayne D.E."/>
        </authorList>
    </citation>
    <scope>NUCLEOTIDE SEQUENCE [LARGE SCALE GENOMIC DNA]</scope>
    <source>
        <strain evidence="1 2">LMG26642</strain>
    </source>
</reference>
<dbReference type="AlphaFoldDB" id="A0A1X7MS15"/>
<dbReference type="PANTHER" id="PTHR35792:SF2">
    <property type="entry name" value="GENERAL STRESS PROTEIN"/>
    <property type="match status" value="1"/>
</dbReference>
<proteinExistence type="predicted"/>
<dbReference type="PANTHER" id="PTHR35792">
    <property type="entry name" value="GENERAL STRESS PROTEIN"/>
    <property type="match status" value="1"/>
</dbReference>
<dbReference type="InterPro" id="IPR024623">
    <property type="entry name" value="YtxH"/>
</dbReference>
<sequence length="134" mass="14988">MSKNNFMGTLFFGAAAAVTALLFAPKSGKELRNDIKEESLSMKSQIMDKVNELVDEVKVAYKEVEEEIYDDNQDLADTIESIENDLDITANFSNESAIELDPMAIQDEAPLDESTVEELTAHNDLKINDHRGQF</sequence>
<name>A0A1X7MS15_9LACT</name>
<dbReference type="Proteomes" id="UP000193435">
    <property type="component" value="Unassembled WGS sequence"/>
</dbReference>
<dbReference type="EMBL" id="FXBJ01000002">
    <property type="protein sequence ID" value="SMH27414.1"/>
    <property type="molecule type" value="Genomic_DNA"/>
</dbReference>